<gene>
    <name evidence="3" type="ORF">B0I35DRAFT_17774</name>
</gene>
<protein>
    <submittedName>
        <fullName evidence="3">Uncharacterized protein</fullName>
    </submittedName>
</protein>
<keyword evidence="2" id="KW-0472">Membrane</keyword>
<proteinExistence type="predicted"/>
<dbReference type="EMBL" id="JAGPNK010000001">
    <property type="protein sequence ID" value="KAH7328423.1"/>
    <property type="molecule type" value="Genomic_DNA"/>
</dbReference>
<feature type="region of interest" description="Disordered" evidence="1">
    <location>
        <begin position="47"/>
        <end position="77"/>
    </location>
</feature>
<name>A0A8K0WW89_9HYPO</name>
<accession>A0A8K0WW89</accession>
<keyword evidence="2" id="KW-1133">Transmembrane helix</keyword>
<keyword evidence="2" id="KW-0812">Transmembrane</keyword>
<evidence type="ECO:0000256" key="1">
    <source>
        <dbReference type="SAM" id="MobiDB-lite"/>
    </source>
</evidence>
<keyword evidence="4" id="KW-1185">Reference proteome</keyword>
<feature type="transmembrane region" description="Helical" evidence="2">
    <location>
        <begin position="12"/>
        <end position="34"/>
    </location>
</feature>
<sequence length="137" mass="15313">MFIKRFPWSSQAFFLTPVPVQTLLLLLVFGSYSFKLSNTRIRTYPSGTGGCNDKGKKKKKNGTRVGPLGALDRPRAHHVSPLRKHKIRLGHGNQARVLCTSQWCGRQTSPGKRQPFYTLALKTLPGSMSGQCSQERL</sequence>
<dbReference type="Proteomes" id="UP000813444">
    <property type="component" value="Unassembled WGS sequence"/>
</dbReference>
<comment type="caution">
    <text evidence="3">The sequence shown here is derived from an EMBL/GenBank/DDBJ whole genome shotgun (WGS) entry which is preliminary data.</text>
</comment>
<reference evidence="3" key="1">
    <citation type="journal article" date="2021" name="Nat. Commun.">
        <title>Genetic determinants of endophytism in the Arabidopsis root mycobiome.</title>
        <authorList>
            <person name="Mesny F."/>
            <person name="Miyauchi S."/>
            <person name="Thiergart T."/>
            <person name="Pickel B."/>
            <person name="Atanasova L."/>
            <person name="Karlsson M."/>
            <person name="Huettel B."/>
            <person name="Barry K.W."/>
            <person name="Haridas S."/>
            <person name="Chen C."/>
            <person name="Bauer D."/>
            <person name="Andreopoulos W."/>
            <person name="Pangilinan J."/>
            <person name="LaButti K."/>
            <person name="Riley R."/>
            <person name="Lipzen A."/>
            <person name="Clum A."/>
            <person name="Drula E."/>
            <person name="Henrissat B."/>
            <person name="Kohler A."/>
            <person name="Grigoriev I.V."/>
            <person name="Martin F.M."/>
            <person name="Hacquard S."/>
        </authorList>
    </citation>
    <scope>NUCLEOTIDE SEQUENCE</scope>
    <source>
        <strain evidence="3">MPI-CAGE-CH-0235</strain>
    </source>
</reference>
<dbReference type="AlphaFoldDB" id="A0A8K0WW89"/>
<evidence type="ECO:0000256" key="2">
    <source>
        <dbReference type="SAM" id="Phobius"/>
    </source>
</evidence>
<evidence type="ECO:0000313" key="3">
    <source>
        <dbReference type="EMBL" id="KAH7328423.1"/>
    </source>
</evidence>
<evidence type="ECO:0000313" key="4">
    <source>
        <dbReference type="Proteomes" id="UP000813444"/>
    </source>
</evidence>
<organism evidence="3 4">
    <name type="scientific">Stachybotrys elegans</name>
    <dbReference type="NCBI Taxonomy" id="80388"/>
    <lineage>
        <taxon>Eukaryota</taxon>
        <taxon>Fungi</taxon>
        <taxon>Dikarya</taxon>
        <taxon>Ascomycota</taxon>
        <taxon>Pezizomycotina</taxon>
        <taxon>Sordariomycetes</taxon>
        <taxon>Hypocreomycetidae</taxon>
        <taxon>Hypocreales</taxon>
        <taxon>Stachybotryaceae</taxon>
        <taxon>Stachybotrys</taxon>
    </lineage>
</organism>